<name>A0A927ATB5_9BACT</name>
<evidence type="ECO:0000313" key="2">
    <source>
        <dbReference type="Proteomes" id="UP000598820"/>
    </source>
</evidence>
<accession>A0A927ATB5</accession>
<dbReference type="EMBL" id="JACWZY010000002">
    <property type="protein sequence ID" value="MBD2699777.1"/>
    <property type="molecule type" value="Genomic_DNA"/>
</dbReference>
<reference evidence="1" key="1">
    <citation type="submission" date="2020-09" db="EMBL/GenBank/DDBJ databases">
        <authorList>
            <person name="Kim M.K."/>
        </authorList>
    </citation>
    <scope>NUCLEOTIDE SEQUENCE</scope>
    <source>
        <strain evidence="1">BT702</strain>
    </source>
</reference>
<comment type="caution">
    <text evidence="1">The sequence shown here is derived from an EMBL/GenBank/DDBJ whole genome shotgun (WGS) entry which is preliminary data.</text>
</comment>
<dbReference type="Proteomes" id="UP000598820">
    <property type="component" value="Unassembled WGS sequence"/>
</dbReference>
<protein>
    <submittedName>
        <fullName evidence="1">Uncharacterized protein</fullName>
    </submittedName>
</protein>
<dbReference type="RefSeq" id="WP_190885622.1">
    <property type="nucleotide sequence ID" value="NZ_JACWZY010000002.1"/>
</dbReference>
<keyword evidence="2" id="KW-1185">Reference proteome</keyword>
<sequence>MKLYRHTTSPGMITSINEFPTRQQQVLQYLLTQPNYVTTPAVLMENISGPTGEVIKAIWELMRVGHVCQIPSEDNFVQLRLSDEMAGRLLVITKQEQAFYRYIGNTKY</sequence>
<gene>
    <name evidence="1" type="ORF">IC229_03955</name>
</gene>
<evidence type="ECO:0000313" key="1">
    <source>
        <dbReference type="EMBL" id="MBD2699777.1"/>
    </source>
</evidence>
<dbReference type="AlphaFoldDB" id="A0A927ATB5"/>
<organism evidence="1 2">
    <name type="scientific">Spirosoma profusum</name>
    <dbReference type="NCBI Taxonomy" id="2771354"/>
    <lineage>
        <taxon>Bacteria</taxon>
        <taxon>Pseudomonadati</taxon>
        <taxon>Bacteroidota</taxon>
        <taxon>Cytophagia</taxon>
        <taxon>Cytophagales</taxon>
        <taxon>Cytophagaceae</taxon>
        <taxon>Spirosoma</taxon>
    </lineage>
</organism>
<proteinExistence type="predicted"/>